<protein>
    <submittedName>
        <fullName evidence="16">Catalase</fullName>
    </submittedName>
</protein>
<keyword evidence="10" id="KW-0560">Oxidoreductase</keyword>
<keyword evidence="6" id="KW-0925">Oxylipin biosynthesis</keyword>
<evidence type="ECO:0000256" key="5">
    <source>
        <dbReference type="ARBA" id="ARBA00022723"/>
    </source>
</evidence>
<evidence type="ECO:0000256" key="9">
    <source>
        <dbReference type="ARBA" id="ARBA00022964"/>
    </source>
</evidence>
<dbReference type="InterPro" id="IPR011614">
    <property type="entry name" value="Catalase_core"/>
</dbReference>
<dbReference type="GO" id="GO:0020037">
    <property type="term" value="F:heme binding"/>
    <property type="evidence" value="ECO:0007669"/>
    <property type="project" value="InterPro"/>
</dbReference>
<keyword evidence="12" id="KW-0443">Lipid metabolism</keyword>
<dbReference type="PANTHER" id="PTHR11903:SF11">
    <property type="entry name" value="ALPHA-DIOXYGENASE 1"/>
    <property type="match status" value="1"/>
</dbReference>
<dbReference type="InterPro" id="IPR019791">
    <property type="entry name" value="Haem_peroxidase_animal"/>
</dbReference>
<evidence type="ECO:0000259" key="15">
    <source>
        <dbReference type="Pfam" id="PF00199"/>
    </source>
</evidence>
<dbReference type="InterPro" id="IPR010255">
    <property type="entry name" value="Haem_peroxidase_sf"/>
</dbReference>
<evidence type="ECO:0000256" key="14">
    <source>
        <dbReference type="SAM" id="MobiDB-lite"/>
    </source>
</evidence>
<evidence type="ECO:0000256" key="1">
    <source>
        <dbReference type="ARBA" id="ARBA00001913"/>
    </source>
</evidence>
<keyword evidence="3" id="KW-0575">Peroxidase</keyword>
<dbReference type="InterPro" id="IPR034815">
    <property type="entry name" value="A_dioxygenase"/>
</dbReference>
<feature type="region of interest" description="Disordered" evidence="14">
    <location>
        <begin position="921"/>
        <end position="944"/>
    </location>
</feature>
<dbReference type="GO" id="GO:0006633">
    <property type="term" value="P:fatty acid biosynthetic process"/>
    <property type="evidence" value="ECO:0007669"/>
    <property type="project" value="UniProtKB-KW"/>
</dbReference>
<keyword evidence="17" id="KW-1185">Reference proteome</keyword>
<reference evidence="16 17" key="1">
    <citation type="submission" date="2018-03" db="EMBL/GenBank/DDBJ databases">
        <title>Genomic Encyclopedia of Archaeal and Bacterial Type Strains, Phase II (KMG-II): from individual species to whole genera.</title>
        <authorList>
            <person name="Goeker M."/>
        </authorList>
    </citation>
    <scope>NUCLEOTIDE SEQUENCE [LARGE SCALE GENOMIC DNA]</scope>
    <source>
        <strain evidence="16 17">DSM 45416</strain>
    </source>
</reference>
<dbReference type="EMBL" id="PVTG01000002">
    <property type="protein sequence ID" value="PRY51108.1"/>
    <property type="molecule type" value="Genomic_DNA"/>
</dbReference>
<dbReference type="GO" id="GO:0006979">
    <property type="term" value="P:response to oxidative stress"/>
    <property type="evidence" value="ECO:0007669"/>
    <property type="project" value="InterPro"/>
</dbReference>
<sequence>MRYQDYERYHGRTEQDELRCFDELARELMVVQERNRGVRGAAAVDRAFHGKTVLAVENGCLRVRRDLPPGLRQGCFRPGAELAVTARFSNANGVAQPDTARDLRGVALRVHAGGDTVHDLLMTNWPVSPAADARQFVAMASAVAGRTSTPAKLLSLALRLPRRVGPWATVRIIGNLVRSSRRSDSLARETYYSRGAIMWGEAGPVRYRLRPVPAADVPPGTGPDKLRTDFARRLTAGDVEFDLEVQRYVSERRTPVENTARRWWFVRYESVARLVLPRQELDTGQARLVEHRVDRLAFNPWNTTDEFRPLGNLNRARRAAYQASSAHRLGQRYVTEESRRTALLNELVGRVFARVNRRWPWHRLPTRLALLNLAVLRRQLRRSNLVDPDPPERVEVRRPGPLPPPEAVAHRTADGRWNDLSARDMGARGARFGRNMPVDRHQSDLPDPVEVAEALLTRTDFISAPSLNVLAAAWIQFQVHDWVQHGRHPVRERSIDLPLPGDRTWRSTTDGRPENVMHIAEDAGDRNQVSHWWDGSEVYGSDAEKAARLREDGGRGARLRLEDGHLPTAPGPGEVVLAGFSDSWWLGLSALQTLFAREHNAVCDALQDEYPDLDEERTYQTARLVVSALIAKIHTVEWTPAILGTKTLDTAMSVNWRGAPDQWLSRLGLRLLDPHAVHGIPRTRPDHSGVPFSLTEEFVTVYRMHPLLPDDYVFVDPATGEPRAFGFDDISGPGTQEVFRHIGLAESLRSLGTASPGAVTLHNFPKALRHFERDGEIVDLAVVDVVRTRRRGVPRYNDFRAALHMPRISAFEELTTDPETLAALERLYGSVDRIDTVIGLLAETPPAGFGFSDTAFRVFLLMASRRLQSDRFLTVDFRPEVYTPLGMDWVERGGFADVVRRHCSELAGVVGTGKAAFAPWTDPPVPDRHAAHARRTASRRSVAR</sequence>
<dbReference type="PANTHER" id="PTHR11903">
    <property type="entry name" value="PROSTAGLANDIN G/H SYNTHASE"/>
    <property type="match status" value="1"/>
</dbReference>
<dbReference type="InterPro" id="IPR037120">
    <property type="entry name" value="Haem_peroxidase_sf_animal"/>
</dbReference>
<evidence type="ECO:0000256" key="13">
    <source>
        <dbReference type="ARBA" id="ARBA00023160"/>
    </source>
</evidence>
<keyword evidence="9" id="KW-0223">Dioxygenase</keyword>
<evidence type="ECO:0000256" key="8">
    <source>
        <dbReference type="ARBA" id="ARBA00022832"/>
    </source>
</evidence>
<keyword evidence="11" id="KW-0408">Iron</keyword>
<dbReference type="PRINTS" id="PR00457">
    <property type="entry name" value="ANPEROXIDASE"/>
</dbReference>
<dbReference type="Pfam" id="PF00199">
    <property type="entry name" value="Catalase"/>
    <property type="match status" value="1"/>
</dbReference>
<comment type="caution">
    <text evidence="16">The sequence shown here is derived from an EMBL/GenBank/DDBJ whole genome shotgun (WGS) entry which is preliminary data.</text>
</comment>
<dbReference type="GO" id="GO:0046872">
    <property type="term" value="F:metal ion binding"/>
    <property type="evidence" value="ECO:0007669"/>
    <property type="project" value="UniProtKB-KW"/>
</dbReference>
<dbReference type="Gene3D" id="1.10.640.10">
    <property type="entry name" value="Haem peroxidase domain superfamily, animal type"/>
    <property type="match status" value="1"/>
</dbReference>
<dbReference type="Proteomes" id="UP000239210">
    <property type="component" value="Unassembled WGS sequence"/>
</dbReference>
<feature type="domain" description="Catalase core" evidence="15">
    <location>
        <begin position="59"/>
        <end position="143"/>
    </location>
</feature>
<keyword evidence="8" id="KW-0276">Fatty acid metabolism</keyword>
<dbReference type="Gene3D" id="2.40.180.10">
    <property type="entry name" value="Catalase core domain"/>
    <property type="match status" value="1"/>
</dbReference>
<evidence type="ECO:0000256" key="3">
    <source>
        <dbReference type="ARBA" id="ARBA00022559"/>
    </source>
</evidence>
<proteinExistence type="predicted"/>
<keyword evidence="13" id="KW-0275">Fatty acid biosynthesis</keyword>
<evidence type="ECO:0000256" key="10">
    <source>
        <dbReference type="ARBA" id="ARBA00023002"/>
    </source>
</evidence>
<dbReference type="CDD" id="cd09818">
    <property type="entry name" value="PIOX_like"/>
    <property type="match status" value="1"/>
</dbReference>
<comment type="cofactor">
    <cofactor evidence="1">
        <name>Ca(2+)</name>
        <dbReference type="ChEBI" id="CHEBI:29108"/>
    </cofactor>
</comment>
<feature type="region of interest" description="Disordered" evidence="14">
    <location>
        <begin position="386"/>
        <end position="410"/>
    </location>
</feature>
<dbReference type="InterPro" id="IPR020835">
    <property type="entry name" value="Catalase_sf"/>
</dbReference>
<evidence type="ECO:0000256" key="4">
    <source>
        <dbReference type="ARBA" id="ARBA00022617"/>
    </source>
</evidence>
<feature type="compositionally biased region" description="Basic residues" evidence="14">
    <location>
        <begin position="931"/>
        <end position="944"/>
    </location>
</feature>
<evidence type="ECO:0000313" key="16">
    <source>
        <dbReference type="EMBL" id="PRY51108.1"/>
    </source>
</evidence>
<evidence type="ECO:0000256" key="12">
    <source>
        <dbReference type="ARBA" id="ARBA00023098"/>
    </source>
</evidence>
<dbReference type="AlphaFoldDB" id="A0A2T0TZW0"/>
<gene>
    <name evidence="16" type="ORF">LY71_102171</name>
</gene>
<keyword evidence="7" id="KW-0611">Plant defense</keyword>
<evidence type="ECO:0000256" key="6">
    <source>
        <dbReference type="ARBA" id="ARBA00022767"/>
    </source>
</evidence>
<dbReference type="Pfam" id="PF03098">
    <property type="entry name" value="An_peroxidase"/>
    <property type="match status" value="1"/>
</dbReference>
<dbReference type="SUPFAM" id="SSF56634">
    <property type="entry name" value="Heme-dependent catalase-like"/>
    <property type="match status" value="1"/>
</dbReference>
<dbReference type="GO" id="GO:0031408">
    <property type="term" value="P:oxylipin biosynthetic process"/>
    <property type="evidence" value="ECO:0007669"/>
    <property type="project" value="UniProtKB-KW"/>
</dbReference>
<evidence type="ECO:0000313" key="17">
    <source>
        <dbReference type="Proteomes" id="UP000239210"/>
    </source>
</evidence>
<dbReference type="GO" id="GO:0006952">
    <property type="term" value="P:defense response"/>
    <property type="evidence" value="ECO:0007669"/>
    <property type="project" value="UniProtKB-KW"/>
</dbReference>
<evidence type="ECO:0000256" key="7">
    <source>
        <dbReference type="ARBA" id="ARBA00022821"/>
    </source>
</evidence>
<dbReference type="GO" id="GO:0016702">
    <property type="term" value="F:oxidoreductase activity, acting on single donors with incorporation of molecular oxygen, incorporation of two atoms of oxygen"/>
    <property type="evidence" value="ECO:0007669"/>
    <property type="project" value="TreeGrafter"/>
</dbReference>
<dbReference type="InterPro" id="IPR050783">
    <property type="entry name" value="Oxylipin_biosynth_metab"/>
</dbReference>
<keyword evidence="2" id="KW-0444">Lipid biosynthesis</keyword>
<dbReference type="PROSITE" id="PS50292">
    <property type="entry name" value="PEROXIDASE_3"/>
    <property type="match status" value="1"/>
</dbReference>
<keyword evidence="5" id="KW-0479">Metal-binding</keyword>
<dbReference type="GO" id="GO:0004601">
    <property type="term" value="F:peroxidase activity"/>
    <property type="evidence" value="ECO:0007669"/>
    <property type="project" value="UniProtKB-KW"/>
</dbReference>
<organism evidence="16 17">
    <name type="scientific">Geodermatophilus tzadiensis</name>
    <dbReference type="NCBI Taxonomy" id="1137988"/>
    <lineage>
        <taxon>Bacteria</taxon>
        <taxon>Bacillati</taxon>
        <taxon>Actinomycetota</taxon>
        <taxon>Actinomycetes</taxon>
        <taxon>Geodermatophilales</taxon>
        <taxon>Geodermatophilaceae</taxon>
        <taxon>Geodermatophilus</taxon>
    </lineage>
</organism>
<evidence type="ECO:0000256" key="2">
    <source>
        <dbReference type="ARBA" id="ARBA00022516"/>
    </source>
</evidence>
<accession>A0A2T0TZW0</accession>
<keyword evidence="4" id="KW-0349">Heme</keyword>
<evidence type="ECO:0000256" key="11">
    <source>
        <dbReference type="ARBA" id="ARBA00023004"/>
    </source>
</evidence>
<name>A0A2T0TZW0_9ACTN</name>
<dbReference type="SUPFAM" id="SSF48113">
    <property type="entry name" value="Heme-dependent peroxidases"/>
    <property type="match status" value="1"/>
</dbReference>